<evidence type="ECO:0000313" key="2">
    <source>
        <dbReference type="EMBL" id="KDO35483.1"/>
    </source>
</evidence>
<proteinExistence type="predicted"/>
<dbReference type="GO" id="GO:0005739">
    <property type="term" value="C:mitochondrion"/>
    <property type="evidence" value="ECO:0007669"/>
    <property type="project" value="TreeGrafter"/>
</dbReference>
<dbReference type="EMBL" id="KK583189">
    <property type="protein sequence ID" value="KDO35483.1"/>
    <property type="molecule type" value="Genomic_DNA"/>
</dbReference>
<feature type="repeat" description="PPR" evidence="1">
    <location>
        <begin position="290"/>
        <end position="324"/>
    </location>
</feature>
<name>A0A067CY91_SAPPC</name>
<keyword evidence="3" id="KW-1185">Reference proteome</keyword>
<dbReference type="InterPro" id="IPR002885">
    <property type="entry name" value="PPR_rpt"/>
</dbReference>
<dbReference type="AlphaFoldDB" id="A0A067CY91"/>
<dbReference type="PANTHER" id="PTHR47938">
    <property type="entry name" value="RESPIRATORY COMPLEX I CHAPERONE (CIA84), PUTATIVE (AFU_ORTHOLOGUE AFUA_2G06020)-RELATED"/>
    <property type="match status" value="1"/>
</dbReference>
<protein>
    <recommendedName>
        <fullName evidence="4">Pentacotripeptide-repeat region of PRORP domain-containing protein</fullName>
    </recommendedName>
</protein>
<gene>
    <name evidence="2" type="ORF">SPRG_00330</name>
</gene>
<dbReference type="VEuPathDB" id="FungiDB:SPRG_00330"/>
<dbReference type="GeneID" id="24122975"/>
<dbReference type="OMA" id="TEFCAST"/>
<evidence type="ECO:0008006" key="4">
    <source>
        <dbReference type="Google" id="ProtNLM"/>
    </source>
</evidence>
<dbReference type="OrthoDB" id="185373at2759"/>
<dbReference type="GO" id="GO:0003729">
    <property type="term" value="F:mRNA binding"/>
    <property type="evidence" value="ECO:0007669"/>
    <property type="project" value="TreeGrafter"/>
</dbReference>
<dbReference type="RefSeq" id="XP_012193820.1">
    <property type="nucleotide sequence ID" value="XM_012338430.1"/>
</dbReference>
<accession>A0A067CY91</accession>
<evidence type="ECO:0000313" key="3">
    <source>
        <dbReference type="Proteomes" id="UP000030745"/>
    </source>
</evidence>
<reference evidence="2 3" key="1">
    <citation type="journal article" date="2013" name="PLoS Genet.">
        <title>Distinctive expansion of potential virulence genes in the genome of the oomycete fish pathogen Saprolegnia parasitica.</title>
        <authorList>
            <person name="Jiang R.H."/>
            <person name="de Bruijn I."/>
            <person name="Haas B.J."/>
            <person name="Belmonte R."/>
            <person name="Lobach L."/>
            <person name="Christie J."/>
            <person name="van den Ackerveken G."/>
            <person name="Bottin A."/>
            <person name="Bulone V."/>
            <person name="Diaz-Moreno S.M."/>
            <person name="Dumas B."/>
            <person name="Fan L."/>
            <person name="Gaulin E."/>
            <person name="Govers F."/>
            <person name="Grenville-Briggs L.J."/>
            <person name="Horner N.R."/>
            <person name="Levin J.Z."/>
            <person name="Mammella M."/>
            <person name="Meijer H.J."/>
            <person name="Morris P."/>
            <person name="Nusbaum C."/>
            <person name="Oome S."/>
            <person name="Phillips A.J."/>
            <person name="van Rooyen D."/>
            <person name="Rzeszutek E."/>
            <person name="Saraiva M."/>
            <person name="Secombes C.J."/>
            <person name="Seidl M.F."/>
            <person name="Snel B."/>
            <person name="Stassen J.H."/>
            <person name="Sykes S."/>
            <person name="Tripathy S."/>
            <person name="van den Berg H."/>
            <person name="Vega-Arreguin J.C."/>
            <person name="Wawra S."/>
            <person name="Young S.K."/>
            <person name="Zeng Q."/>
            <person name="Dieguez-Uribeondo J."/>
            <person name="Russ C."/>
            <person name="Tyler B.M."/>
            <person name="van West P."/>
        </authorList>
    </citation>
    <scope>NUCLEOTIDE SEQUENCE [LARGE SCALE GENOMIC DNA]</scope>
    <source>
        <strain evidence="2 3">CBS 223.65</strain>
    </source>
</reference>
<dbReference type="PANTHER" id="PTHR47938:SF35">
    <property type="entry name" value="PENTATRICOPEPTIDE REPEAT-CONTAINING PROTEIN 4, MITOCHONDRIAL-RELATED"/>
    <property type="match status" value="1"/>
</dbReference>
<dbReference type="PROSITE" id="PS51375">
    <property type="entry name" value="PPR"/>
    <property type="match status" value="1"/>
</dbReference>
<sequence>MFRHVARSLQRAARLRVAAASPAMHMAPFQLPALRHFATPPSRRAPTKMLSVLEVKQLGQTTKQEILAKHGSAGFFSRAKQVRHTWTEFCASTPVPSSMDLQMFFAAAKATEADFVIIESLLQLRANYPKDVKIKHYIESKVAFLRSKRHEAMLEIFEDERAALNDLGQFDRAHALLVEMRHAGYMVPNDTVTRIMYNLALANDKEGVLALYELVDATMGIWTPAALNRLMASLGRVGCPEEAFQFYSLSTMELDPSTFRTLLEICVRNKCLKETADVLKNRSLFNITLDASGYNTILEALLILDRVDEIDGILHEMAAHGIKSDSKTQFILRRCQYASRATPHSNNDAFNLKDPSATQLDTFLQNEEYTAASALASTLLLEQKTPLHMQTLDAVMRASFTPATTTNSGVALQTAMRHYANRVADKSGKFMIADPDRAMAAYRAARFQGVPMLSPGRMFPVFLYVCDADAAIHELQTYMEYHLRDPMKARQMRETVFFDTLRVCIKAQRYDDYDKLIKTIVDAKYILSPKAFHSFWFDPTKYSLFQRGMPHLSEKQKHDRLLRLGKSLSASLRLLMDKQKLVPTYETIDAVANTLYYSGYRSTLAQLYLQAPTTPRDVLPEQTYGKILDVLVVSKRLVHAKALYAEANARLPRIDQPWLLAAPLAQGLADAGEYDALFAHIDAHPYPSVFRSALLALYPRAPLAVVRDVLERMLAADLVPNMQLVQRAMLAAVKAAEKKSQVREIPGFVDAFLSPLEARLVQNDVVQPTLSLTNSSGHTSTMDIDLRELKRTYGFAQKALAATQDEAAISAHADKMRRWNLAPTKSN</sequence>
<dbReference type="STRING" id="695850.A0A067CY91"/>
<dbReference type="InterPro" id="IPR011990">
    <property type="entry name" value="TPR-like_helical_dom_sf"/>
</dbReference>
<dbReference type="GO" id="GO:0140053">
    <property type="term" value="P:mitochondrial gene expression"/>
    <property type="evidence" value="ECO:0007669"/>
    <property type="project" value="TreeGrafter"/>
</dbReference>
<organism evidence="2 3">
    <name type="scientific">Saprolegnia parasitica (strain CBS 223.65)</name>
    <dbReference type="NCBI Taxonomy" id="695850"/>
    <lineage>
        <taxon>Eukaryota</taxon>
        <taxon>Sar</taxon>
        <taxon>Stramenopiles</taxon>
        <taxon>Oomycota</taxon>
        <taxon>Saprolegniomycetes</taxon>
        <taxon>Saprolegniales</taxon>
        <taxon>Saprolegniaceae</taxon>
        <taxon>Saprolegnia</taxon>
    </lineage>
</organism>
<dbReference type="Proteomes" id="UP000030745">
    <property type="component" value="Unassembled WGS sequence"/>
</dbReference>
<evidence type="ECO:0000256" key="1">
    <source>
        <dbReference type="PROSITE-ProRule" id="PRU00708"/>
    </source>
</evidence>
<dbReference type="KEGG" id="spar:SPRG_00330"/>
<dbReference type="Gene3D" id="1.25.40.10">
    <property type="entry name" value="Tetratricopeptide repeat domain"/>
    <property type="match status" value="1"/>
</dbReference>